<evidence type="ECO:0000313" key="2">
    <source>
        <dbReference type="Proteomes" id="UP001203136"/>
    </source>
</evidence>
<evidence type="ECO:0000313" key="1">
    <source>
        <dbReference type="EMBL" id="MCK0087139.1"/>
    </source>
</evidence>
<organism evidence="1 2">
    <name type="scientific">Clostridium symbiosum</name>
    <name type="common">Bacteroides symbiosus</name>
    <dbReference type="NCBI Taxonomy" id="1512"/>
    <lineage>
        <taxon>Bacteria</taxon>
        <taxon>Bacillati</taxon>
        <taxon>Bacillota</taxon>
        <taxon>Clostridia</taxon>
        <taxon>Lachnospirales</taxon>
        <taxon>Lachnospiraceae</taxon>
        <taxon>Otoolea</taxon>
    </lineage>
</organism>
<proteinExistence type="predicted"/>
<reference evidence="1" key="1">
    <citation type="journal article" date="2022" name="Cell Host Microbe">
        <title>Colonization of the live biotherapeutic product VE303 and modulation of the microbiota and metabolites in healthy volunteers.</title>
        <authorList>
            <person name="Dsouza M."/>
            <person name="Menon R."/>
            <person name="Crossette E."/>
            <person name="Bhattarai S.K."/>
            <person name="Schneider J."/>
            <person name="Kim Y.G."/>
            <person name="Reddy S."/>
            <person name="Caballero S."/>
            <person name="Felix C."/>
            <person name="Cornacchione L."/>
            <person name="Hendrickson J."/>
            <person name="Watson A.R."/>
            <person name="Minot S.S."/>
            <person name="Greenfield N."/>
            <person name="Schopf L."/>
            <person name="Szabady R."/>
            <person name="Patarroyo J."/>
            <person name="Smith W."/>
            <person name="Harrison P."/>
            <person name="Kuijper E.J."/>
            <person name="Kelly C.P."/>
            <person name="Olle B."/>
            <person name="Bobilev D."/>
            <person name="Silber J.L."/>
            <person name="Bucci V."/>
            <person name="Roberts B."/>
            <person name="Faith J."/>
            <person name="Norman J.M."/>
        </authorList>
    </citation>
    <scope>NUCLEOTIDE SEQUENCE</scope>
    <source>
        <strain evidence="1">VE303-04</strain>
    </source>
</reference>
<sequence length="77" mass="8769">MEIQRLEIDFDNRLLKINGKDYTETPIIVTLPGPEGWPHAMLFNADQATVPGEYLELQIECTESNRRPGNEVAINIE</sequence>
<comment type="caution">
    <text evidence="1">The sequence shown here is derived from an EMBL/GenBank/DDBJ whole genome shotgun (WGS) entry which is preliminary data.</text>
</comment>
<dbReference type="EMBL" id="JAINVB010000001">
    <property type="protein sequence ID" value="MCK0087139.1"/>
    <property type="molecule type" value="Genomic_DNA"/>
</dbReference>
<dbReference type="RefSeq" id="WP_024738516.1">
    <property type="nucleotide sequence ID" value="NZ_JABFCJ010000019.1"/>
</dbReference>
<protein>
    <submittedName>
        <fullName evidence="1">Uncharacterized protein</fullName>
    </submittedName>
</protein>
<dbReference type="Proteomes" id="UP001203136">
    <property type="component" value="Unassembled WGS sequence"/>
</dbReference>
<accession>A0AAW5F3N9</accession>
<name>A0AAW5F3N9_CLOSY</name>
<gene>
    <name evidence="1" type="ORF">K5I21_14890</name>
</gene>
<dbReference type="AlphaFoldDB" id="A0AAW5F3N9"/>